<reference evidence="5" key="1">
    <citation type="submission" date="2019-06" db="EMBL/GenBank/DDBJ databases">
        <authorList>
            <person name="Zheng W."/>
        </authorList>
    </citation>
    <scope>NUCLEOTIDE SEQUENCE</scope>
    <source>
        <strain evidence="5">QDHG01</strain>
    </source>
</reference>
<dbReference type="Proteomes" id="UP000785679">
    <property type="component" value="Unassembled WGS sequence"/>
</dbReference>
<comment type="similarity">
    <text evidence="1 4">Belongs to the bacterial ribosomal protein bL36 family.</text>
</comment>
<accession>A0A8J8SWF7</accession>
<dbReference type="InterPro" id="IPR000473">
    <property type="entry name" value="Ribosomal_bL36"/>
</dbReference>
<dbReference type="EMBL" id="RRYP01019332">
    <property type="protein sequence ID" value="TNV73279.1"/>
    <property type="molecule type" value="Genomic_DNA"/>
</dbReference>
<dbReference type="GO" id="GO:0003735">
    <property type="term" value="F:structural constituent of ribosome"/>
    <property type="evidence" value="ECO:0007669"/>
    <property type="project" value="InterPro"/>
</dbReference>
<organism evidence="5 6">
    <name type="scientific">Halteria grandinella</name>
    <dbReference type="NCBI Taxonomy" id="5974"/>
    <lineage>
        <taxon>Eukaryota</taxon>
        <taxon>Sar</taxon>
        <taxon>Alveolata</taxon>
        <taxon>Ciliophora</taxon>
        <taxon>Intramacronucleata</taxon>
        <taxon>Spirotrichea</taxon>
        <taxon>Stichotrichia</taxon>
        <taxon>Sporadotrichida</taxon>
        <taxon>Halteriidae</taxon>
        <taxon>Halteria</taxon>
    </lineage>
</organism>
<evidence type="ECO:0000313" key="5">
    <source>
        <dbReference type="EMBL" id="TNV73279.1"/>
    </source>
</evidence>
<evidence type="ECO:0000256" key="3">
    <source>
        <dbReference type="ARBA" id="ARBA00023274"/>
    </source>
</evidence>
<evidence type="ECO:0000256" key="1">
    <source>
        <dbReference type="ARBA" id="ARBA00007645"/>
    </source>
</evidence>
<dbReference type="InterPro" id="IPR052010">
    <property type="entry name" value="Ribosomal_LSU_bL36"/>
</dbReference>
<evidence type="ECO:0000256" key="2">
    <source>
        <dbReference type="ARBA" id="ARBA00022980"/>
    </source>
</evidence>
<dbReference type="GO" id="GO:0006412">
    <property type="term" value="P:translation"/>
    <property type="evidence" value="ECO:0007669"/>
    <property type="project" value="InterPro"/>
</dbReference>
<dbReference type="PANTHER" id="PTHR18804">
    <property type="entry name" value="RIBOSOMAL PROTEIN"/>
    <property type="match status" value="1"/>
</dbReference>
<dbReference type="NCBIfam" id="TIGR01022">
    <property type="entry name" value="rpmJ_bact"/>
    <property type="match status" value="1"/>
</dbReference>
<evidence type="ECO:0000313" key="6">
    <source>
        <dbReference type="Proteomes" id="UP000785679"/>
    </source>
</evidence>
<proteinExistence type="inferred from homology"/>
<dbReference type="InterPro" id="IPR035977">
    <property type="entry name" value="Ribosomal_bL36_sp"/>
</dbReference>
<name>A0A8J8SWF7_HALGN</name>
<dbReference type="AlphaFoldDB" id="A0A8J8SWF7"/>
<dbReference type="GO" id="GO:1990904">
    <property type="term" value="C:ribonucleoprotein complex"/>
    <property type="evidence" value="ECO:0007669"/>
    <property type="project" value="UniProtKB-KW"/>
</dbReference>
<dbReference type="OrthoDB" id="312898at2759"/>
<dbReference type="Pfam" id="PF00444">
    <property type="entry name" value="Ribosomal_L36"/>
    <property type="match status" value="1"/>
</dbReference>
<protein>
    <recommendedName>
        <fullName evidence="4">Ribosomal protein</fullName>
    </recommendedName>
</protein>
<gene>
    <name evidence="5" type="ORF">FGO68_gene14066</name>
</gene>
<keyword evidence="2 4" id="KW-0689">Ribosomal protein</keyword>
<keyword evidence="3 4" id="KW-0687">Ribonucleoprotein</keyword>
<dbReference type="SUPFAM" id="SSF57840">
    <property type="entry name" value="Ribosomal protein L36"/>
    <property type="match status" value="1"/>
</dbReference>
<dbReference type="GO" id="GO:0005840">
    <property type="term" value="C:ribosome"/>
    <property type="evidence" value="ECO:0007669"/>
    <property type="project" value="UniProtKB-KW"/>
</dbReference>
<sequence length="129" mass="14642">MQFRIIINYQSIIMKVQSSVKLICKDCYFVRRGKTLYMRCQANPRHKRRQGFSTLVMQPQTCLHGVSQCSGPNVVAPKGLTVTEMGQAFIDEVEQQVSLDGFEEVIDEKELAGQISELMQSVIKKDQAN</sequence>
<comment type="caution">
    <text evidence="5">The sequence shown here is derived from an EMBL/GenBank/DDBJ whole genome shotgun (WGS) entry which is preliminary data.</text>
</comment>
<keyword evidence="6" id="KW-1185">Reference proteome</keyword>
<dbReference type="HAMAP" id="MF_00251">
    <property type="entry name" value="Ribosomal_bL36"/>
    <property type="match status" value="1"/>
</dbReference>
<dbReference type="PANTHER" id="PTHR18804:SF16">
    <property type="entry name" value="RIBOSOMAL PROTEIN"/>
    <property type="match status" value="1"/>
</dbReference>
<evidence type="ECO:0000256" key="4">
    <source>
        <dbReference type="RuleBase" id="RU000570"/>
    </source>
</evidence>